<keyword evidence="2" id="KW-1185">Reference proteome</keyword>
<dbReference type="EMBL" id="JAWWNJ010000024">
    <property type="protein sequence ID" value="KAK7031598.1"/>
    <property type="molecule type" value="Genomic_DNA"/>
</dbReference>
<comment type="caution">
    <text evidence="1">The sequence shown here is derived from an EMBL/GenBank/DDBJ whole genome shotgun (WGS) entry which is preliminary data.</text>
</comment>
<dbReference type="AlphaFoldDB" id="A0AAW0BYU0"/>
<evidence type="ECO:0000313" key="1">
    <source>
        <dbReference type="EMBL" id="KAK7031598.1"/>
    </source>
</evidence>
<organism evidence="1 2">
    <name type="scientific">Favolaschia claudopus</name>
    <dbReference type="NCBI Taxonomy" id="2862362"/>
    <lineage>
        <taxon>Eukaryota</taxon>
        <taxon>Fungi</taxon>
        <taxon>Dikarya</taxon>
        <taxon>Basidiomycota</taxon>
        <taxon>Agaricomycotina</taxon>
        <taxon>Agaricomycetes</taxon>
        <taxon>Agaricomycetidae</taxon>
        <taxon>Agaricales</taxon>
        <taxon>Marasmiineae</taxon>
        <taxon>Mycenaceae</taxon>
        <taxon>Favolaschia</taxon>
    </lineage>
</organism>
<sequence length="126" mass="14185">MHRAGGYALSVKTKELKRINTILVPHRRWEHTKLDHISKWPRIFEAPTPQLRSLDISAYAAYPLSENSSIPFTLQDAALLRNIALPKLGSVLPALLWAQLTSLNGKLYAVSPHNYASILLNVPYIM</sequence>
<name>A0AAW0BYU0_9AGAR</name>
<evidence type="ECO:0000313" key="2">
    <source>
        <dbReference type="Proteomes" id="UP001362999"/>
    </source>
</evidence>
<proteinExistence type="predicted"/>
<accession>A0AAW0BYU0</accession>
<protein>
    <submittedName>
        <fullName evidence="1">Uncharacterized protein</fullName>
    </submittedName>
</protein>
<gene>
    <name evidence="1" type="ORF">R3P38DRAFT_3187309</name>
</gene>
<dbReference type="Proteomes" id="UP001362999">
    <property type="component" value="Unassembled WGS sequence"/>
</dbReference>
<reference evidence="1 2" key="1">
    <citation type="journal article" date="2024" name="J Genomics">
        <title>Draft genome sequencing and assembly of Favolaschia claudopus CIRM-BRFM 2984 isolated from oak limbs.</title>
        <authorList>
            <person name="Navarro D."/>
            <person name="Drula E."/>
            <person name="Chaduli D."/>
            <person name="Cazenave R."/>
            <person name="Ahrendt S."/>
            <person name="Wang J."/>
            <person name="Lipzen A."/>
            <person name="Daum C."/>
            <person name="Barry K."/>
            <person name="Grigoriev I.V."/>
            <person name="Favel A."/>
            <person name="Rosso M.N."/>
            <person name="Martin F."/>
        </authorList>
    </citation>
    <scope>NUCLEOTIDE SEQUENCE [LARGE SCALE GENOMIC DNA]</scope>
    <source>
        <strain evidence="1 2">CIRM-BRFM 2984</strain>
    </source>
</reference>